<evidence type="ECO:0000259" key="2">
    <source>
        <dbReference type="Pfam" id="PF08759"/>
    </source>
</evidence>
<dbReference type="Pfam" id="PF08759">
    <property type="entry name" value="GT-D"/>
    <property type="match status" value="1"/>
</dbReference>
<dbReference type="EMBL" id="JRNH01000022">
    <property type="protein sequence ID" value="KGF20074.1"/>
    <property type="molecule type" value="Genomic_DNA"/>
</dbReference>
<accession>A0A096AGJ1</accession>
<feature type="coiled-coil region" evidence="1">
    <location>
        <begin position="46"/>
        <end position="73"/>
    </location>
</feature>
<name>A0A096AGJ1_9MICC</name>
<dbReference type="InterPro" id="IPR014869">
    <property type="entry name" value="GT-D"/>
</dbReference>
<gene>
    <name evidence="3" type="ORF">HMPREF2128_07315</name>
</gene>
<dbReference type="Proteomes" id="UP000053528">
    <property type="component" value="Unassembled WGS sequence"/>
</dbReference>
<evidence type="ECO:0000256" key="1">
    <source>
        <dbReference type="SAM" id="Coils"/>
    </source>
</evidence>
<dbReference type="AlphaFoldDB" id="A0A096AGJ1"/>
<comment type="caution">
    <text evidence="3">The sequence shown here is derived from an EMBL/GenBank/DDBJ whole genome shotgun (WGS) entry which is preliminary data.</text>
</comment>
<organism evidence="3 4">
    <name type="scientific">Pseudoglutamicibacter albus DNF00011</name>
    <dbReference type="NCBI Taxonomy" id="1401063"/>
    <lineage>
        <taxon>Bacteria</taxon>
        <taxon>Bacillati</taxon>
        <taxon>Actinomycetota</taxon>
        <taxon>Actinomycetes</taxon>
        <taxon>Micrococcales</taxon>
        <taxon>Micrococcaceae</taxon>
        <taxon>Pseudoglutamicibacter</taxon>
    </lineage>
</organism>
<evidence type="ECO:0000313" key="4">
    <source>
        <dbReference type="Proteomes" id="UP000053528"/>
    </source>
</evidence>
<evidence type="ECO:0000313" key="3">
    <source>
        <dbReference type="EMBL" id="KGF20074.1"/>
    </source>
</evidence>
<feature type="domain" description="Glycosyltransferase GT-D fold" evidence="2">
    <location>
        <begin position="115"/>
        <end position="308"/>
    </location>
</feature>
<keyword evidence="1" id="KW-0175">Coiled coil</keyword>
<sequence>MKEATGMAKPKFISNIRRLLNFNYTESLKTNNRTLGSIKKTLDAANTSTNEALAQIQKDLETLRKEATLQRRHDDAMRSLATMPLFEEMRKEYRAKQLGLLETVQTVSENNLSFVRIGDGELKLAFDITANLGFQKNSTALQKDLNDAMSGSLNRDDVIFGTPHTYRDRHWSMIWAQYWPEFREVIAPATRLGNAHATRPLFFASEGEQGVEAWRSVWAGKKATIITGKSSRFDLIPQLFDNLAGSDRIDSQDRHAYADIPRIMNEVHKATDTDIFLVALGPAGTVLSHKIAETGRQAVDVGHISDSYLAVFEGGARPESRPYSQTPAKQ</sequence>
<proteinExistence type="predicted"/>
<reference evidence="3 4" key="1">
    <citation type="submission" date="2014-07" db="EMBL/GenBank/DDBJ databases">
        <authorList>
            <person name="McCorrison J."/>
            <person name="Sanka R."/>
            <person name="Torralba M."/>
            <person name="Gillis M."/>
            <person name="Haft D.H."/>
            <person name="Methe B."/>
            <person name="Sutton G."/>
            <person name="Nelson K.E."/>
        </authorList>
    </citation>
    <scope>NUCLEOTIDE SEQUENCE [LARGE SCALE GENOMIC DNA]</scope>
    <source>
        <strain evidence="3 4">DNF00011</strain>
    </source>
</reference>
<protein>
    <recommendedName>
        <fullName evidence="2">Glycosyltransferase GT-D fold domain-containing protein</fullName>
    </recommendedName>
</protein>